<dbReference type="SUPFAM" id="SSF52980">
    <property type="entry name" value="Restriction endonuclease-like"/>
    <property type="match status" value="1"/>
</dbReference>
<proteinExistence type="predicted"/>
<dbReference type="EMBL" id="VFSS01000005">
    <property type="protein sequence ID" value="TPE57347.1"/>
    <property type="molecule type" value="Genomic_DNA"/>
</dbReference>
<evidence type="ECO:0008006" key="3">
    <source>
        <dbReference type="Google" id="ProtNLM"/>
    </source>
</evidence>
<name>A0A501XAG5_9BACT</name>
<evidence type="ECO:0000313" key="2">
    <source>
        <dbReference type="Proteomes" id="UP000319776"/>
    </source>
</evidence>
<dbReference type="InterPro" id="IPR011604">
    <property type="entry name" value="PDDEXK-like_dom_sf"/>
</dbReference>
<dbReference type="Proteomes" id="UP000319776">
    <property type="component" value="Unassembled WGS sequence"/>
</dbReference>
<dbReference type="InterPro" id="IPR011335">
    <property type="entry name" value="Restrct_endonuc-II-like"/>
</dbReference>
<comment type="caution">
    <text evidence="1">The sequence shown here is derived from an EMBL/GenBank/DDBJ whole genome shotgun (WGS) entry which is preliminary data.</text>
</comment>
<dbReference type="RefSeq" id="WP_140781294.1">
    <property type="nucleotide sequence ID" value="NZ_VFSS01000005.1"/>
</dbReference>
<evidence type="ECO:0000313" key="1">
    <source>
        <dbReference type="EMBL" id="TPE57347.1"/>
    </source>
</evidence>
<protein>
    <recommendedName>
        <fullName evidence="3">YqaJ viral recombinase domain-containing protein</fullName>
    </recommendedName>
</protein>
<dbReference type="OrthoDB" id="403948at2"/>
<sequence length="280" mass="32528">MNIIIPDRKGGFNGVNYDLDFVNKRLVIKPEILGKKINNKIGTAFGLGKITGSSIGDILQVEKFSSPFAAFTRIFRCALPVLDPKYINAGVALEPKILAGIEKKLNVEIKRYPAHEYNYDYFKENKLFGGLPDGYIEKDHLVVEIKTSGAKNLENWDKFGLPVKYIKQAMLYTHLMGEKDFIIVACFLEENDYINPYEVDVKTRKVKSWKFYVNEPEVLDDMQKCQHWYDEYVLKGISPTWNEETDQDLIDYLACQNQEEWQQLYLKWVREGKAVPQYEK</sequence>
<organism evidence="1 2">
    <name type="scientific">[Mycoplasma] falconis</name>
    <dbReference type="NCBI Taxonomy" id="92403"/>
    <lineage>
        <taxon>Bacteria</taxon>
        <taxon>Bacillati</taxon>
        <taxon>Mycoplasmatota</taxon>
        <taxon>Mycoplasmoidales</taxon>
        <taxon>Metamycoplasmataceae</taxon>
        <taxon>Metamycoplasma</taxon>
    </lineage>
</organism>
<reference evidence="1 2" key="1">
    <citation type="submission" date="2019-06" db="EMBL/GenBank/DDBJ databases">
        <title>Mycoplasma falconis type strain whole genome sequence.</title>
        <authorList>
            <person name="Spergser J."/>
        </authorList>
    </citation>
    <scope>NUCLEOTIDE SEQUENCE [LARGE SCALE GENOMIC DNA]</scope>
    <source>
        <strain evidence="1 2">ATCC 51372</strain>
    </source>
</reference>
<accession>A0A501XAG5</accession>
<dbReference type="NCBIfam" id="NF045870">
    <property type="entry name" value="MAGa7180_fam_nucl"/>
    <property type="match status" value="1"/>
</dbReference>
<gene>
    <name evidence="1" type="ORF">FJO69_01825</name>
</gene>
<dbReference type="Gene3D" id="3.90.320.10">
    <property type="match status" value="1"/>
</dbReference>
<dbReference type="AlphaFoldDB" id="A0A501XAG5"/>
<keyword evidence="2" id="KW-1185">Reference proteome</keyword>